<reference evidence="3 4" key="1">
    <citation type="submission" date="2016-10" db="EMBL/GenBank/DDBJ databases">
        <authorList>
            <person name="de Groot N.N."/>
        </authorList>
    </citation>
    <scope>NUCLEOTIDE SEQUENCE [LARGE SCALE GENOMIC DNA]</scope>
    <source>
        <strain evidence="3 4">AB35.6</strain>
    </source>
</reference>
<evidence type="ECO:0000256" key="1">
    <source>
        <dbReference type="SAM" id="Phobius"/>
    </source>
</evidence>
<dbReference type="EMBL" id="FNSD01000001">
    <property type="protein sequence ID" value="SEB50945.1"/>
    <property type="molecule type" value="Genomic_DNA"/>
</dbReference>
<evidence type="ECO:0000259" key="2">
    <source>
        <dbReference type="PROSITE" id="PS50109"/>
    </source>
</evidence>
<name>A0A1H4JYK6_9BACT</name>
<sequence length="392" mass="44075">MAEREPLTRTSTDADHVRYPGVGTLTLIWALIGAVGSLRGFLTSPAANRSDFIFWIAYIACFMPWGVFSAIAFRLERHLPLGREQWLSHTAKLALASIPVCVVAAPLMRFSFAGALWLSGRPFPWARFKSFSFYELAIGEFFFWLSVGASYSIRAFYQLQQQKHKAVQLGLEKSLLEASLNQAQLEVLRAKLNPHFLFNSLQNISVLTRQDPVVASRMLAKLGDLLRAVLRTDSGAETTVADEIALLRHYIALEKMRFGDRLDFEIDVDRNAEAGLLPTFLLQPLVENAVIHGMRDVRHDGVIRVQVSAGGKQLRLLVSDNGTGFEKQTKIHRIGIGLSSTRERLERMYPGDHSITIRGAEPRGTEVLIEIPFREDRETVNSREEQRATADR</sequence>
<proteinExistence type="predicted"/>
<feature type="transmembrane region" description="Helical" evidence="1">
    <location>
        <begin position="52"/>
        <end position="73"/>
    </location>
</feature>
<evidence type="ECO:0000313" key="4">
    <source>
        <dbReference type="Proteomes" id="UP000182409"/>
    </source>
</evidence>
<dbReference type="Proteomes" id="UP000182409">
    <property type="component" value="Unassembled WGS sequence"/>
</dbReference>
<dbReference type="InterPro" id="IPR005467">
    <property type="entry name" value="His_kinase_dom"/>
</dbReference>
<evidence type="ECO:0000313" key="3">
    <source>
        <dbReference type="EMBL" id="SEB50945.1"/>
    </source>
</evidence>
<accession>A0A1H4JYK6</accession>
<feature type="transmembrane region" description="Helical" evidence="1">
    <location>
        <begin position="93"/>
        <end position="119"/>
    </location>
</feature>
<dbReference type="PANTHER" id="PTHR34220">
    <property type="entry name" value="SENSOR HISTIDINE KINASE YPDA"/>
    <property type="match status" value="1"/>
</dbReference>
<organism evidence="3 4">
    <name type="scientific">Terriglobus roseus</name>
    <dbReference type="NCBI Taxonomy" id="392734"/>
    <lineage>
        <taxon>Bacteria</taxon>
        <taxon>Pseudomonadati</taxon>
        <taxon>Acidobacteriota</taxon>
        <taxon>Terriglobia</taxon>
        <taxon>Terriglobales</taxon>
        <taxon>Acidobacteriaceae</taxon>
        <taxon>Terriglobus</taxon>
    </lineage>
</organism>
<dbReference type="Pfam" id="PF06580">
    <property type="entry name" value="His_kinase"/>
    <property type="match status" value="1"/>
</dbReference>
<feature type="transmembrane region" description="Helical" evidence="1">
    <location>
        <begin position="21"/>
        <end position="40"/>
    </location>
</feature>
<keyword evidence="1" id="KW-1133">Transmembrane helix</keyword>
<dbReference type="PANTHER" id="PTHR34220:SF7">
    <property type="entry name" value="SENSOR HISTIDINE KINASE YPDA"/>
    <property type="match status" value="1"/>
</dbReference>
<dbReference type="GO" id="GO:0016020">
    <property type="term" value="C:membrane"/>
    <property type="evidence" value="ECO:0007669"/>
    <property type="project" value="InterPro"/>
</dbReference>
<dbReference type="SUPFAM" id="SSF55874">
    <property type="entry name" value="ATPase domain of HSP90 chaperone/DNA topoisomerase II/histidine kinase"/>
    <property type="match status" value="1"/>
</dbReference>
<dbReference type="GO" id="GO:0000155">
    <property type="term" value="F:phosphorelay sensor kinase activity"/>
    <property type="evidence" value="ECO:0007669"/>
    <property type="project" value="InterPro"/>
</dbReference>
<dbReference type="Pfam" id="PF02518">
    <property type="entry name" value="HATPase_c"/>
    <property type="match status" value="1"/>
</dbReference>
<dbReference type="OrthoDB" id="105609at2"/>
<dbReference type="InterPro" id="IPR050640">
    <property type="entry name" value="Bact_2-comp_sensor_kinase"/>
</dbReference>
<keyword evidence="3" id="KW-0808">Transferase</keyword>
<dbReference type="InterPro" id="IPR003594">
    <property type="entry name" value="HATPase_dom"/>
</dbReference>
<feature type="transmembrane region" description="Helical" evidence="1">
    <location>
        <begin position="131"/>
        <end position="153"/>
    </location>
</feature>
<dbReference type="SMART" id="SM00387">
    <property type="entry name" value="HATPase_c"/>
    <property type="match status" value="1"/>
</dbReference>
<dbReference type="AlphaFoldDB" id="A0A1H4JYK6"/>
<keyword evidence="1" id="KW-0472">Membrane</keyword>
<keyword evidence="3" id="KW-0418">Kinase</keyword>
<gene>
    <name evidence="3" type="ORF">SAMN05443244_0879</name>
</gene>
<dbReference type="PROSITE" id="PS50109">
    <property type="entry name" value="HIS_KIN"/>
    <property type="match status" value="1"/>
</dbReference>
<dbReference type="RefSeq" id="WP_074652522.1">
    <property type="nucleotide sequence ID" value="NZ_FNSD01000001.1"/>
</dbReference>
<dbReference type="InterPro" id="IPR010559">
    <property type="entry name" value="Sig_transdc_His_kin_internal"/>
</dbReference>
<feature type="domain" description="Histidine kinase" evidence="2">
    <location>
        <begin position="281"/>
        <end position="375"/>
    </location>
</feature>
<dbReference type="Gene3D" id="3.30.565.10">
    <property type="entry name" value="Histidine kinase-like ATPase, C-terminal domain"/>
    <property type="match status" value="1"/>
</dbReference>
<protein>
    <submittedName>
        <fullName evidence="3">Histidine kinase</fullName>
    </submittedName>
</protein>
<dbReference type="InterPro" id="IPR036890">
    <property type="entry name" value="HATPase_C_sf"/>
</dbReference>
<keyword evidence="1" id="KW-0812">Transmembrane</keyword>